<dbReference type="InterPro" id="IPR027417">
    <property type="entry name" value="P-loop_NTPase"/>
</dbReference>
<protein>
    <recommendedName>
        <fullName evidence="7">UvrD-like helicase ATP-binding domain-containing protein</fullName>
    </recommendedName>
</protein>
<keyword evidence="3 5" id="KW-0347">Helicase</keyword>
<name>A0A0D7BR93_9AGAR</name>
<feature type="region of interest" description="Disordered" evidence="6">
    <location>
        <begin position="1646"/>
        <end position="1665"/>
    </location>
</feature>
<dbReference type="OrthoDB" id="3156807at2759"/>
<dbReference type="Pfam" id="PF00580">
    <property type="entry name" value="UvrD-helicase"/>
    <property type="match status" value="1"/>
</dbReference>
<evidence type="ECO:0000256" key="1">
    <source>
        <dbReference type="ARBA" id="ARBA00022741"/>
    </source>
</evidence>
<dbReference type="PANTHER" id="PTHR21529:SF4">
    <property type="entry name" value="TPR AND ANKYRIN REPEAT-CONTAINING PROTEIN 1"/>
    <property type="match status" value="1"/>
</dbReference>
<feature type="domain" description="UvrD-like helicase ATP-binding" evidence="7">
    <location>
        <begin position="221"/>
        <end position="586"/>
    </location>
</feature>
<evidence type="ECO:0000256" key="5">
    <source>
        <dbReference type="PROSITE-ProRule" id="PRU00560"/>
    </source>
</evidence>
<evidence type="ECO:0000259" key="7">
    <source>
        <dbReference type="PROSITE" id="PS51198"/>
    </source>
</evidence>
<accession>A0A0D7BR93</accession>
<feature type="binding site" evidence="5">
    <location>
        <begin position="242"/>
        <end position="249"/>
    </location>
    <ligand>
        <name>ATP</name>
        <dbReference type="ChEBI" id="CHEBI:30616"/>
    </ligand>
</feature>
<dbReference type="InterPro" id="IPR014016">
    <property type="entry name" value="UvrD-like_ATP-bd"/>
</dbReference>
<keyword evidence="1 5" id="KW-0547">Nucleotide-binding</keyword>
<gene>
    <name evidence="8" type="ORF">CYLTODRAFT_388217</name>
</gene>
<dbReference type="PANTHER" id="PTHR21529">
    <property type="entry name" value="MAMMARY TURMOR VIRUS RECEPTOR HOMOLOG 1, 2 MTVR1, 2"/>
    <property type="match status" value="1"/>
</dbReference>
<dbReference type="Proteomes" id="UP000054007">
    <property type="component" value="Unassembled WGS sequence"/>
</dbReference>
<dbReference type="Gene3D" id="3.40.50.300">
    <property type="entry name" value="P-loop containing nucleotide triphosphate hydrolases"/>
    <property type="match status" value="2"/>
</dbReference>
<keyword evidence="9" id="KW-1185">Reference proteome</keyword>
<dbReference type="STRING" id="1314674.A0A0D7BR93"/>
<dbReference type="PROSITE" id="PS51198">
    <property type="entry name" value="UVRD_HELICASE_ATP_BIND"/>
    <property type="match status" value="1"/>
</dbReference>
<keyword evidence="4 5" id="KW-0067">ATP-binding</keyword>
<sequence>MNAYANPQSRQLIWLTLARALYFGSPEGFGPWTILLGKTAEDFLRKTHKKTPQLFKNIMKAMQDLSTGHFTEDSRRPLFGQDSDVPAFEAEVDEHRLVYQIDLMPSPNGHGEIQAIKMFGVRQYKKEDQRMRDSISSQLSGKGEEYLRRCTMMKPANTVGIFEPVEFSTALSQDQFAPVMEHGVQVDDPERIHSRATVEKTVMFSKPLVDSILAEVDCTLPHLVSSQERLVIEHRSSCIVVGRSGTGKTTTMIFKMLLVELTHPVTQRRPRQVFITKSAFLAQKVGEYYETLTTSISRASMTFEQLKKHAESNNIDAIEDEEDANRLENVERDQSWRADLPSRFSELEDKHFPLFITYDTLCNLLEADMGIASTNKQTTSGRARNTRNLIDIDTFFAQYWSHFPEPLCNKLDPILVFNEIVGVIGGSEESLHQTSRHLSEDGYRRLAKKQSSAIADRTEDVYKLFEKYKRMKGHNNAHDFADRTHRILKFFDKGVPGTLFDYVYVDEVQDNLLIDTKVIRLLCAHPDGLFLAGDTAQSISAGSSFRIDALKGFQYRIESSLLGVGDATGQVPIPELFVLAVNYRSHTGIVNCARSIVELIHHFWPNSIDRLSTEVGLSEGPKPIFFKNPDHEQLKHFIFGDVGKEVEFGHEQCILVRNEKAKEELKEQLQDRGIIMTIYESKGLEFTDVLLYNFFEDSKVSAAQWRIVLNAIDDWTDIERVALPAFEAIKHASVCNELKSLYVAATRARDNLWIADGSDKGDSMRKYWASQRLVNNYEYSAGTNAPPLATSSTLDEWKREGIFLFKRQQWDAARTCFNRAKQPTMADIARAYELQDIARKVPVTKAQQRRLAFRQAGDAFLNCANEPRNTKSRRSYLGISAECLEDGGDLLRAAPVYRLAERYDDAARIYNNLRNFDEAVDIVKKYPGKVDVELVPKIIARARLAYFHNKDIEKGLKLFSAEENPVQYLENHGLDEAQAKVLELRGHFAEAAEVHYAEGRHNRAILMFLMQSKDVSAVTRGVECLLAQLWQHFSFDNTVSALKEDAGVRELLSIFEGLEVDMSLLSEENRFWLSMFKLIVSDKRDELLAMGLQRDAQGDRVSALLCLDLVFRWRQPLHDAPLSTINNTLSNFLRYATLLSRAAWLPHPAGDASLARLFNFSLVSQNTVVLRQSTFLRKAYTKRVGGDKTQDVELVVHDFEIFFRNTLITRLSKIGSDLDEGCRRSKSLNPCVVFVASGECPRRSCPEGHVRALDSMSYNQRIRAQLLRMLIVQSQREAQDSQVEKPKFMVARLYEIMYPVHPSLGTFSQLNLNWPEASRAIDLLRHLLQSLIYQQRAITVPIRVYDPKVSWHVSKPFVTDVLRLNTMVYRFDRQRASFYVFQSPYWTHESNCIPKELMKWNKPVAGELIGALSGRLLGGAALSMGHLLEIQSPVNIDVLCDFVDHLCSSFVFCLAARKNEFSNMTLPKSWIVKFFVMDKYNFNPKMNLNIRNYLLLIDSLGNVLEELYTQEGGEYLLYQGRTTMADSSVPRALRNIFVLRLIKAMCLLGYNVQDMELRRAIYLCIGKLYREDRRFPLAIRSIVTAASLREWPRLARGFRESYGTHEAGLDPLIQLVQRKPTRPMALTGITHVMFDSPATILRDLGVTAPPEPSSEVAPNRAAEETGVKDAANIEGDDTEEGAQIEVQPPTPEELAAAEVIKRARHNWLKRRKHTVHAGLNGTRNQIFASFQSINIANMPYRVMLLGPVVHILVCLDVVRKDATNLKSKTKALLKTVSGQDMDKLYGELSKINATLKSAIALHDMLKPSSAMHTSSRKEDLVKNVREANTLLRDLPFRPSWDISEDLERGFRGVLMPRATPKAKAKPMLAHDEDDLCGDV</sequence>
<evidence type="ECO:0000313" key="9">
    <source>
        <dbReference type="Proteomes" id="UP000054007"/>
    </source>
</evidence>
<dbReference type="GO" id="GO:0005524">
    <property type="term" value="F:ATP binding"/>
    <property type="evidence" value="ECO:0007669"/>
    <property type="project" value="UniProtKB-UniRule"/>
</dbReference>
<evidence type="ECO:0000256" key="6">
    <source>
        <dbReference type="SAM" id="MobiDB-lite"/>
    </source>
</evidence>
<dbReference type="GO" id="GO:0004386">
    <property type="term" value="F:helicase activity"/>
    <property type="evidence" value="ECO:0007669"/>
    <property type="project" value="UniProtKB-UniRule"/>
</dbReference>
<evidence type="ECO:0000313" key="8">
    <source>
        <dbReference type="EMBL" id="KIY72669.1"/>
    </source>
</evidence>
<evidence type="ECO:0000256" key="2">
    <source>
        <dbReference type="ARBA" id="ARBA00022801"/>
    </source>
</evidence>
<dbReference type="SUPFAM" id="SSF52540">
    <property type="entry name" value="P-loop containing nucleoside triphosphate hydrolases"/>
    <property type="match status" value="1"/>
</dbReference>
<dbReference type="GO" id="GO:0016787">
    <property type="term" value="F:hydrolase activity"/>
    <property type="evidence" value="ECO:0007669"/>
    <property type="project" value="UniProtKB-UniRule"/>
</dbReference>
<keyword evidence="2 5" id="KW-0378">Hydrolase</keyword>
<evidence type="ECO:0000256" key="3">
    <source>
        <dbReference type="ARBA" id="ARBA00022806"/>
    </source>
</evidence>
<dbReference type="Pfam" id="PF13361">
    <property type="entry name" value="UvrD_C"/>
    <property type="match status" value="1"/>
</dbReference>
<proteinExistence type="predicted"/>
<dbReference type="InterPro" id="IPR039904">
    <property type="entry name" value="TRANK1"/>
</dbReference>
<evidence type="ECO:0000256" key="4">
    <source>
        <dbReference type="ARBA" id="ARBA00022840"/>
    </source>
</evidence>
<reference evidence="8 9" key="1">
    <citation type="journal article" date="2015" name="Fungal Genet. Biol.">
        <title>Evolution of novel wood decay mechanisms in Agaricales revealed by the genome sequences of Fistulina hepatica and Cylindrobasidium torrendii.</title>
        <authorList>
            <person name="Floudas D."/>
            <person name="Held B.W."/>
            <person name="Riley R."/>
            <person name="Nagy L.G."/>
            <person name="Koehler G."/>
            <person name="Ransdell A.S."/>
            <person name="Younus H."/>
            <person name="Chow J."/>
            <person name="Chiniquy J."/>
            <person name="Lipzen A."/>
            <person name="Tritt A."/>
            <person name="Sun H."/>
            <person name="Haridas S."/>
            <person name="LaButti K."/>
            <person name="Ohm R.A."/>
            <person name="Kues U."/>
            <person name="Blanchette R.A."/>
            <person name="Grigoriev I.V."/>
            <person name="Minto R.E."/>
            <person name="Hibbett D.S."/>
        </authorList>
    </citation>
    <scope>NUCLEOTIDE SEQUENCE [LARGE SCALE GENOMIC DNA]</scope>
    <source>
        <strain evidence="8 9">FP15055 ss-10</strain>
    </source>
</reference>
<dbReference type="EMBL" id="KN880441">
    <property type="protein sequence ID" value="KIY72669.1"/>
    <property type="molecule type" value="Genomic_DNA"/>
</dbReference>
<dbReference type="InterPro" id="IPR014017">
    <property type="entry name" value="DNA_helicase_UvrD-like_C"/>
</dbReference>
<organism evidence="8 9">
    <name type="scientific">Cylindrobasidium torrendii FP15055 ss-10</name>
    <dbReference type="NCBI Taxonomy" id="1314674"/>
    <lineage>
        <taxon>Eukaryota</taxon>
        <taxon>Fungi</taxon>
        <taxon>Dikarya</taxon>
        <taxon>Basidiomycota</taxon>
        <taxon>Agaricomycotina</taxon>
        <taxon>Agaricomycetes</taxon>
        <taxon>Agaricomycetidae</taxon>
        <taxon>Agaricales</taxon>
        <taxon>Marasmiineae</taxon>
        <taxon>Physalacriaceae</taxon>
        <taxon>Cylindrobasidium</taxon>
    </lineage>
</organism>